<reference evidence="3" key="1">
    <citation type="journal article" date="2019" name="Int. J. Syst. Evol. Microbiol.">
        <title>The Global Catalogue of Microorganisms (GCM) 10K type strain sequencing project: providing services to taxonomists for standard genome sequencing and annotation.</title>
        <authorList>
            <consortium name="The Broad Institute Genomics Platform"/>
            <consortium name="The Broad Institute Genome Sequencing Center for Infectious Disease"/>
            <person name="Wu L."/>
            <person name="Ma J."/>
        </authorList>
    </citation>
    <scope>NUCLEOTIDE SEQUENCE [LARGE SCALE GENOMIC DNA]</scope>
    <source>
        <strain evidence="3">IBRC-M 10987</strain>
    </source>
</reference>
<comment type="caution">
    <text evidence="2">The sequence shown here is derived from an EMBL/GenBank/DDBJ whole genome shotgun (WGS) entry which is preliminary data.</text>
</comment>
<organism evidence="2 3">
    <name type="scientific">Paenibacillus xanthanilyticus</name>
    <dbReference type="NCBI Taxonomy" id="1783531"/>
    <lineage>
        <taxon>Bacteria</taxon>
        <taxon>Bacillati</taxon>
        <taxon>Bacillota</taxon>
        <taxon>Bacilli</taxon>
        <taxon>Bacillales</taxon>
        <taxon>Paenibacillaceae</taxon>
        <taxon>Paenibacillus</taxon>
    </lineage>
</organism>
<evidence type="ECO:0000313" key="2">
    <source>
        <dbReference type="EMBL" id="MFC4098903.1"/>
    </source>
</evidence>
<evidence type="ECO:0000256" key="1">
    <source>
        <dbReference type="SAM" id="SignalP"/>
    </source>
</evidence>
<feature type="signal peptide" evidence="1">
    <location>
        <begin position="1"/>
        <end position="37"/>
    </location>
</feature>
<dbReference type="Proteomes" id="UP001595715">
    <property type="component" value="Unassembled WGS sequence"/>
</dbReference>
<accession>A0ABV8K179</accession>
<protein>
    <submittedName>
        <fullName evidence="2">Uncharacterized protein</fullName>
    </submittedName>
</protein>
<evidence type="ECO:0000313" key="3">
    <source>
        <dbReference type="Proteomes" id="UP001595715"/>
    </source>
</evidence>
<gene>
    <name evidence="2" type="ORF">ACFOZ8_04460</name>
</gene>
<dbReference type="RefSeq" id="WP_377717601.1">
    <property type="nucleotide sequence ID" value="NZ_JBHSAM010000014.1"/>
</dbReference>
<keyword evidence="3" id="KW-1185">Reference proteome</keyword>
<proteinExistence type="predicted"/>
<sequence length="288" mass="29908">MNKRIHFKNAALSAMLLTSLVAMPVATSAAAVTTSQAAQPSAPTKAAEKRIIRFGAADPLALAKQYAPETAAEWERVLKAYKEAGGFVLPGPIRVGKAAAVEGSDTFIKTGGDGDAVILHDVTQSGEHRVAVRFHQTPAQDGDQDVFTERAVKITKAIEAEKIGEIGDTVPIVKIEGDASTAEGAGVVKTAIPLDEAAIAKLKELHGAEIAIASPIGAKADAIRAEAIAIESADEGEGGIKIKIKALTEADKAFFEARAELAKAAASKDAAAIKVALAELLKQYKAQI</sequence>
<name>A0ABV8K179_9BACL</name>
<dbReference type="EMBL" id="JBHSAM010000014">
    <property type="protein sequence ID" value="MFC4098903.1"/>
    <property type="molecule type" value="Genomic_DNA"/>
</dbReference>
<keyword evidence="1" id="KW-0732">Signal</keyword>
<feature type="chain" id="PRO_5047539239" evidence="1">
    <location>
        <begin position="38"/>
        <end position="288"/>
    </location>
</feature>